<dbReference type="SMART" id="SM00267">
    <property type="entry name" value="GGDEF"/>
    <property type="match status" value="1"/>
</dbReference>
<dbReference type="InterPro" id="IPR050469">
    <property type="entry name" value="Diguanylate_Cyclase"/>
</dbReference>
<reference evidence="6 7" key="1">
    <citation type="submission" date="2020-08" db="EMBL/GenBank/DDBJ databases">
        <title>Genomic Encyclopedia of Type Strains, Phase IV (KMG-IV): sequencing the most valuable type-strain genomes for metagenomic binning, comparative biology and taxonomic classification.</title>
        <authorList>
            <person name="Goeker M."/>
        </authorList>
    </citation>
    <scope>NUCLEOTIDE SEQUENCE [LARGE SCALE GENOMIC DNA]</scope>
    <source>
        <strain evidence="6 7">DSM 29514</strain>
    </source>
</reference>
<keyword evidence="3" id="KW-0812">Transmembrane</keyword>
<dbReference type="SUPFAM" id="SSF55785">
    <property type="entry name" value="PYP-like sensor domain (PAS domain)"/>
    <property type="match status" value="1"/>
</dbReference>
<dbReference type="AlphaFoldDB" id="A0A7W6LEP0"/>
<dbReference type="FunFam" id="3.30.70.270:FF:000001">
    <property type="entry name" value="Diguanylate cyclase domain protein"/>
    <property type="match status" value="1"/>
</dbReference>
<dbReference type="SUPFAM" id="SSF55073">
    <property type="entry name" value="Nucleotide cyclase"/>
    <property type="match status" value="1"/>
</dbReference>
<evidence type="ECO:0000313" key="6">
    <source>
        <dbReference type="EMBL" id="MBB4142802.1"/>
    </source>
</evidence>
<feature type="domain" description="GGDEF" evidence="5">
    <location>
        <begin position="389"/>
        <end position="521"/>
    </location>
</feature>
<organism evidence="6 7">
    <name type="scientific">Rhizobium rhizoryzae</name>
    <dbReference type="NCBI Taxonomy" id="451876"/>
    <lineage>
        <taxon>Bacteria</taxon>
        <taxon>Pseudomonadati</taxon>
        <taxon>Pseudomonadota</taxon>
        <taxon>Alphaproteobacteria</taxon>
        <taxon>Hyphomicrobiales</taxon>
        <taxon>Rhizobiaceae</taxon>
        <taxon>Rhizobium/Agrobacterium group</taxon>
        <taxon>Rhizobium</taxon>
    </lineage>
</organism>
<feature type="transmembrane region" description="Helical" evidence="3">
    <location>
        <begin position="6"/>
        <end position="23"/>
    </location>
</feature>
<gene>
    <name evidence="6" type="ORF">GGQ72_001301</name>
</gene>
<name>A0A7W6LEP0_9HYPH</name>
<keyword evidence="3" id="KW-1133">Transmembrane helix</keyword>
<keyword evidence="7" id="KW-1185">Reference proteome</keyword>
<dbReference type="Proteomes" id="UP000519897">
    <property type="component" value="Unassembled WGS sequence"/>
</dbReference>
<comment type="caution">
    <text evidence="6">The sequence shown here is derived from an EMBL/GenBank/DDBJ whole genome shotgun (WGS) entry which is preliminary data.</text>
</comment>
<feature type="transmembrane region" description="Helical" evidence="3">
    <location>
        <begin position="203"/>
        <end position="224"/>
    </location>
</feature>
<proteinExistence type="predicted"/>
<dbReference type="CDD" id="cd00130">
    <property type="entry name" value="PAS"/>
    <property type="match status" value="1"/>
</dbReference>
<evidence type="ECO:0000313" key="7">
    <source>
        <dbReference type="Proteomes" id="UP000519897"/>
    </source>
</evidence>
<dbReference type="EC" id="2.7.7.65" evidence="1"/>
<evidence type="ECO:0000256" key="3">
    <source>
        <dbReference type="SAM" id="Phobius"/>
    </source>
</evidence>
<dbReference type="InterPro" id="IPR035965">
    <property type="entry name" value="PAS-like_dom_sf"/>
</dbReference>
<feature type="transmembrane region" description="Helical" evidence="3">
    <location>
        <begin position="136"/>
        <end position="159"/>
    </location>
</feature>
<evidence type="ECO:0000256" key="2">
    <source>
        <dbReference type="ARBA" id="ARBA00034247"/>
    </source>
</evidence>
<dbReference type="GO" id="GO:0005886">
    <property type="term" value="C:plasma membrane"/>
    <property type="evidence" value="ECO:0007669"/>
    <property type="project" value="TreeGrafter"/>
</dbReference>
<dbReference type="RefSeq" id="WP_165136777.1">
    <property type="nucleotide sequence ID" value="NZ_CP049250.1"/>
</dbReference>
<feature type="domain" description="PAS" evidence="4">
    <location>
        <begin position="232"/>
        <end position="267"/>
    </location>
</feature>
<dbReference type="GO" id="GO:0043709">
    <property type="term" value="P:cell adhesion involved in single-species biofilm formation"/>
    <property type="evidence" value="ECO:0007669"/>
    <property type="project" value="TreeGrafter"/>
</dbReference>
<dbReference type="Pfam" id="PF13188">
    <property type="entry name" value="PAS_8"/>
    <property type="match status" value="1"/>
</dbReference>
<dbReference type="Gene3D" id="3.30.70.270">
    <property type="match status" value="1"/>
</dbReference>
<feature type="transmembrane region" description="Helical" evidence="3">
    <location>
        <begin position="171"/>
        <end position="191"/>
    </location>
</feature>
<feature type="transmembrane region" description="Helical" evidence="3">
    <location>
        <begin position="35"/>
        <end position="54"/>
    </location>
</feature>
<dbReference type="InterPro" id="IPR029787">
    <property type="entry name" value="Nucleotide_cyclase"/>
</dbReference>
<sequence length="537" mass="59365">METSIWLLISVMVLAVLIILGAIRAPDAPGRKAFTLSILFALSWTAAVLARHSSSDLDFKIWACKFAWFGIIGTPLYWSLSFLTYARGRDVEKVWQLVAIGLISSTFGILALTNDWHSWMYIRLIDETTMLFEHGWLYPAAMIFAYSAMAIAFVLGLTLTIRARGIHRWQLWALLASAFFPLVGNVSYTAYGFTIFNDDPTPFIFAATGAFMLGAQLFGQLFVLPPIGRDAIFEVLPDPVIVLDAENRILELNPAASALPGMPRQAIGSSLSMQPEFRAILEAPASSEGERSELTLGGYGIFEISAHSLTPWGRRGGRMIVMRNISLRKAAEERMAALSRDLEARLHENVLLQTLLKEEASRDHLTGLYNRRHAQDILPALFQGNLARERVAVAVVDIDHFKLFNDRYGHQTGDTVLKLFAAMLTEDLGAQGQAFRWGGEEFLVILPDCTRTEALAHAARWQERLSATEIPGVTDLALTFSGGLFIALMDEVSMEEAVKAADTALYAAKAAGRNRMVTFGDYAGLQQPDKKSLALSR</sequence>
<accession>A0A7W6LEP0</accession>
<dbReference type="InterPro" id="IPR043128">
    <property type="entry name" value="Rev_trsase/Diguanyl_cyclase"/>
</dbReference>
<feature type="transmembrane region" description="Helical" evidence="3">
    <location>
        <begin position="66"/>
        <end position="85"/>
    </location>
</feature>
<feature type="transmembrane region" description="Helical" evidence="3">
    <location>
        <begin position="97"/>
        <end position="116"/>
    </location>
</feature>
<dbReference type="InterPro" id="IPR031621">
    <property type="entry name" value="HisKA_7TM"/>
</dbReference>
<dbReference type="GO" id="GO:0052621">
    <property type="term" value="F:diguanylate cyclase activity"/>
    <property type="evidence" value="ECO:0007669"/>
    <property type="project" value="UniProtKB-EC"/>
</dbReference>
<dbReference type="NCBIfam" id="TIGR00254">
    <property type="entry name" value="GGDEF"/>
    <property type="match status" value="1"/>
</dbReference>
<dbReference type="PROSITE" id="PS50887">
    <property type="entry name" value="GGDEF"/>
    <property type="match status" value="1"/>
</dbReference>
<keyword evidence="3" id="KW-0472">Membrane</keyword>
<evidence type="ECO:0000259" key="5">
    <source>
        <dbReference type="PROSITE" id="PS50887"/>
    </source>
</evidence>
<evidence type="ECO:0000256" key="1">
    <source>
        <dbReference type="ARBA" id="ARBA00012528"/>
    </source>
</evidence>
<dbReference type="Gene3D" id="3.30.450.20">
    <property type="entry name" value="PAS domain"/>
    <property type="match status" value="1"/>
</dbReference>
<dbReference type="Pfam" id="PF16927">
    <property type="entry name" value="HisKA_7TM"/>
    <property type="match status" value="1"/>
</dbReference>
<dbReference type="PROSITE" id="PS50112">
    <property type="entry name" value="PAS"/>
    <property type="match status" value="1"/>
</dbReference>
<dbReference type="PANTHER" id="PTHR45138:SF9">
    <property type="entry name" value="DIGUANYLATE CYCLASE DGCM-RELATED"/>
    <property type="match status" value="1"/>
</dbReference>
<dbReference type="Pfam" id="PF00990">
    <property type="entry name" value="GGDEF"/>
    <property type="match status" value="1"/>
</dbReference>
<dbReference type="GO" id="GO:1902201">
    <property type="term" value="P:negative regulation of bacterial-type flagellum-dependent cell motility"/>
    <property type="evidence" value="ECO:0007669"/>
    <property type="project" value="TreeGrafter"/>
</dbReference>
<dbReference type="InterPro" id="IPR000160">
    <property type="entry name" value="GGDEF_dom"/>
</dbReference>
<evidence type="ECO:0000259" key="4">
    <source>
        <dbReference type="PROSITE" id="PS50112"/>
    </source>
</evidence>
<dbReference type="CDD" id="cd01949">
    <property type="entry name" value="GGDEF"/>
    <property type="match status" value="1"/>
</dbReference>
<dbReference type="PANTHER" id="PTHR45138">
    <property type="entry name" value="REGULATORY COMPONENTS OF SENSORY TRANSDUCTION SYSTEM"/>
    <property type="match status" value="1"/>
</dbReference>
<protein>
    <recommendedName>
        <fullName evidence="1">diguanylate cyclase</fullName>
        <ecNumber evidence="1">2.7.7.65</ecNumber>
    </recommendedName>
</protein>
<dbReference type="InterPro" id="IPR000014">
    <property type="entry name" value="PAS"/>
</dbReference>
<comment type="catalytic activity">
    <reaction evidence="2">
        <text>2 GTP = 3',3'-c-di-GMP + 2 diphosphate</text>
        <dbReference type="Rhea" id="RHEA:24898"/>
        <dbReference type="ChEBI" id="CHEBI:33019"/>
        <dbReference type="ChEBI" id="CHEBI:37565"/>
        <dbReference type="ChEBI" id="CHEBI:58805"/>
        <dbReference type="EC" id="2.7.7.65"/>
    </reaction>
</comment>
<dbReference type="EMBL" id="JACIEC010000001">
    <property type="protein sequence ID" value="MBB4142802.1"/>
    <property type="molecule type" value="Genomic_DNA"/>
</dbReference>